<evidence type="ECO:0000313" key="2">
    <source>
        <dbReference type="EMBL" id="MXQ86886.1"/>
    </source>
</evidence>
<proteinExistence type="predicted"/>
<accession>A0A6B0RFT1</accession>
<comment type="caution">
    <text evidence="2">The sequence shown here is derived from an EMBL/GenBank/DDBJ whole genome shotgun (WGS) entry which is preliminary data.</text>
</comment>
<evidence type="ECO:0000313" key="3">
    <source>
        <dbReference type="Proteomes" id="UP000322234"/>
    </source>
</evidence>
<sequence length="158" mass="17350">MLQKSWNSSPLGPERSLPNGSSPAPFLVAYLGKSSSLNLTVLIHMCTLQGPPLIQHEKEGGHTESLVEENLGGQFQLCRLVCSDARGNGLWIGSNTYLLAPLRLSKEEATEKTSPRKWKVTASGSQRESLLKIEKWETLSAEYIENLWPGAPSNFTIA</sequence>
<dbReference type="Proteomes" id="UP000322234">
    <property type="component" value="Unassembled WGS sequence"/>
</dbReference>
<name>A0A6B0RFT1_9CETA</name>
<dbReference type="EMBL" id="VBQZ03000035">
    <property type="protein sequence ID" value="MXQ86886.1"/>
    <property type="molecule type" value="Genomic_DNA"/>
</dbReference>
<protein>
    <submittedName>
        <fullName evidence="2">Uncharacterized protein</fullName>
    </submittedName>
</protein>
<organism evidence="2 3">
    <name type="scientific">Bos mutus</name>
    <name type="common">wild yak</name>
    <dbReference type="NCBI Taxonomy" id="72004"/>
    <lineage>
        <taxon>Eukaryota</taxon>
        <taxon>Metazoa</taxon>
        <taxon>Chordata</taxon>
        <taxon>Craniata</taxon>
        <taxon>Vertebrata</taxon>
        <taxon>Euteleostomi</taxon>
        <taxon>Mammalia</taxon>
        <taxon>Eutheria</taxon>
        <taxon>Laurasiatheria</taxon>
        <taxon>Artiodactyla</taxon>
        <taxon>Ruminantia</taxon>
        <taxon>Pecora</taxon>
        <taxon>Bovidae</taxon>
        <taxon>Bovinae</taxon>
        <taxon>Bos</taxon>
    </lineage>
</organism>
<reference evidence="2" key="1">
    <citation type="submission" date="2019-10" db="EMBL/GenBank/DDBJ databases">
        <title>The sequence and de novo assembly of the wild yak genome.</title>
        <authorList>
            <person name="Liu Y."/>
        </authorList>
    </citation>
    <scope>NUCLEOTIDE SEQUENCE [LARGE SCALE GENOMIC DNA]</scope>
    <source>
        <strain evidence="2">WY2019</strain>
    </source>
</reference>
<feature type="region of interest" description="Disordered" evidence="1">
    <location>
        <begin position="1"/>
        <end position="20"/>
    </location>
</feature>
<feature type="compositionally biased region" description="Polar residues" evidence="1">
    <location>
        <begin position="1"/>
        <end position="10"/>
    </location>
</feature>
<evidence type="ECO:0000256" key="1">
    <source>
        <dbReference type="SAM" id="MobiDB-lite"/>
    </source>
</evidence>
<keyword evidence="3" id="KW-1185">Reference proteome</keyword>
<gene>
    <name evidence="2" type="ORF">E5288_WYG019356</name>
</gene>
<dbReference type="AlphaFoldDB" id="A0A6B0RFT1"/>